<protein>
    <recommendedName>
        <fullName evidence="1">Rhodanese domain-containing protein</fullName>
    </recommendedName>
</protein>
<name>A0A1F5Z646_9BACT</name>
<dbReference type="Proteomes" id="UP000177354">
    <property type="component" value="Unassembled WGS sequence"/>
</dbReference>
<organism evidence="2 3">
    <name type="scientific">Candidatus Gottesmanbacteria bacterium RIFCSPHIGHO2_01_FULL_40_15</name>
    <dbReference type="NCBI Taxonomy" id="1798376"/>
    <lineage>
        <taxon>Bacteria</taxon>
        <taxon>Candidatus Gottesmaniibacteriota</taxon>
    </lineage>
</organism>
<accession>A0A1F5Z646</accession>
<dbReference type="Pfam" id="PF00753">
    <property type="entry name" value="Lactamase_B"/>
    <property type="match status" value="1"/>
</dbReference>
<dbReference type="SUPFAM" id="SSF52821">
    <property type="entry name" value="Rhodanese/Cell cycle control phosphatase"/>
    <property type="match status" value="1"/>
</dbReference>
<dbReference type="CDD" id="cd07724">
    <property type="entry name" value="POD-like_MBL-fold"/>
    <property type="match status" value="1"/>
</dbReference>
<feature type="domain" description="Rhodanese" evidence="1">
    <location>
        <begin position="12"/>
        <end position="99"/>
    </location>
</feature>
<evidence type="ECO:0000313" key="2">
    <source>
        <dbReference type="EMBL" id="OGG07774.1"/>
    </source>
</evidence>
<dbReference type="SUPFAM" id="SSF56281">
    <property type="entry name" value="Metallo-hydrolase/oxidoreductase"/>
    <property type="match status" value="1"/>
</dbReference>
<dbReference type="AlphaFoldDB" id="A0A1F5Z646"/>
<sequence length="363" mass="41774">ISSEELYWNLKSKKDFVLLDIRSETEHSAWTIYNSINIPLAKLRNKYYRIPKNKQIVVFCNRGNDSRLAIGILASKGLNAMALKDGLLEWNQIFDPVRLSKDIFSQITIYQFKRLGKGCLSYILVDHQNNKSYLIDPNWQVEIYENYIKKNNLPGISAVIDTHVHADHVSGGLSASKKYKVNYLLPSQSKVNFKFLKLEKHFQKMLKNIKADVINTPGHTPESCIIVIDKHFAFTGDTLFVDTFGRVDLHNGDLKKSQKEIYNSITQKIFQLNDDIYILPSHSSQTMVPGPLRSASLRYVKRFNFVNEKTTLEEFMDMVNREELPPPQNYSIIKEINLRGKKIKDDLIKELELGNNSCAVKVS</sequence>
<dbReference type="SMART" id="SM00849">
    <property type="entry name" value="Lactamase_B"/>
    <property type="match status" value="1"/>
</dbReference>
<dbReference type="GO" id="GO:0050313">
    <property type="term" value="F:sulfur dioxygenase activity"/>
    <property type="evidence" value="ECO:0007669"/>
    <property type="project" value="InterPro"/>
</dbReference>
<evidence type="ECO:0000259" key="1">
    <source>
        <dbReference type="PROSITE" id="PS50206"/>
    </source>
</evidence>
<dbReference type="InterPro" id="IPR001763">
    <property type="entry name" value="Rhodanese-like_dom"/>
</dbReference>
<reference evidence="2 3" key="1">
    <citation type="journal article" date="2016" name="Nat. Commun.">
        <title>Thousands of microbial genomes shed light on interconnected biogeochemical processes in an aquifer system.</title>
        <authorList>
            <person name="Anantharaman K."/>
            <person name="Brown C.T."/>
            <person name="Hug L.A."/>
            <person name="Sharon I."/>
            <person name="Castelle C.J."/>
            <person name="Probst A.J."/>
            <person name="Thomas B.C."/>
            <person name="Singh A."/>
            <person name="Wilkins M.J."/>
            <person name="Karaoz U."/>
            <person name="Brodie E.L."/>
            <person name="Williams K.H."/>
            <person name="Hubbard S.S."/>
            <person name="Banfield J.F."/>
        </authorList>
    </citation>
    <scope>NUCLEOTIDE SEQUENCE [LARGE SCALE GENOMIC DNA]</scope>
</reference>
<dbReference type="Gene3D" id="3.40.250.10">
    <property type="entry name" value="Rhodanese-like domain"/>
    <property type="match status" value="1"/>
</dbReference>
<dbReference type="EMBL" id="MFJF01000009">
    <property type="protein sequence ID" value="OGG07774.1"/>
    <property type="molecule type" value="Genomic_DNA"/>
</dbReference>
<comment type="caution">
    <text evidence="2">The sequence shown here is derived from an EMBL/GenBank/DDBJ whole genome shotgun (WGS) entry which is preliminary data.</text>
</comment>
<gene>
    <name evidence="2" type="ORF">A2777_02615</name>
</gene>
<dbReference type="SMART" id="SM00450">
    <property type="entry name" value="RHOD"/>
    <property type="match status" value="1"/>
</dbReference>
<dbReference type="PROSITE" id="PS50206">
    <property type="entry name" value="RHODANESE_3"/>
    <property type="match status" value="1"/>
</dbReference>
<dbReference type="InterPro" id="IPR036866">
    <property type="entry name" value="RibonucZ/Hydroxyglut_hydro"/>
</dbReference>
<dbReference type="Gene3D" id="3.60.15.10">
    <property type="entry name" value="Ribonuclease Z/Hydroxyacylglutathione hydrolase-like"/>
    <property type="match status" value="1"/>
</dbReference>
<dbReference type="InterPro" id="IPR036873">
    <property type="entry name" value="Rhodanese-like_dom_sf"/>
</dbReference>
<dbReference type="InterPro" id="IPR044528">
    <property type="entry name" value="POD-like_MBL-fold"/>
</dbReference>
<proteinExistence type="predicted"/>
<dbReference type="GO" id="GO:0070813">
    <property type="term" value="P:hydrogen sulfide metabolic process"/>
    <property type="evidence" value="ECO:0007669"/>
    <property type="project" value="TreeGrafter"/>
</dbReference>
<dbReference type="InterPro" id="IPR051682">
    <property type="entry name" value="Mito_Persulfide_Diox"/>
</dbReference>
<dbReference type="CDD" id="cd00158">
    <property type="entry name" value="RHOD"/>
    <property type="match status" value="1"/>
</dbReference>
<dbReference type="PANTHER" id="PTHR43084">
    <property type="entry name" value="PERSULFIDE DIOXYGENASE ETHE1"/>
    <property type="match status" value="1"/>
</dbReference>
<evidence type="ECO:0000313" key="3">
    <source>
        <dbReference type="Proteomes" id="UP000177354"/>
    </source>
</evidence>
<dbReference type="InterPro" id="IPR001279">
    <property type="entry name" value="Metallo-B-lactamas"/>
</dbReference>
<feature type="non-terminal residue" evidence="2">
    <location>
        <position position="1"/>
    </location>
</feature>
<dbReference type="Pfam" id="PF00581">
    <property type="entry name" value="Rhodanese"/>
    <property type="match status" value="1"/>
</dbReference>
<dbReference type="GO" id="GO:0006749">
    <property type="term" value="P:glutathione metabolic process"/>
    <property type="evidence" value="ECO:0007669"/>
    <property type="project" value="InterPro"/>
</dbReference>
<dbReference type="PANTHER" id="PTHR43084:SF7">
    <property type="entry name" value="BETA-LACTAMASE DOMAIN PROTEIN"/>
    <property type="match status" value="1"/>
</dbReference>